<dbReference type="AlphaFoldDB" id="A0A3B3R597"/>
<dbReference type="GO" id="GO:1900271">
    <property type="term" value="P:regulation of long-term synaptic potentiation"/>
    <property type="evidence" value="ECO:0007669"/>
    <property type="project" value="TreeGrafter"/>
</dbReference>
<feature type="domain" description="EF-hand" evidence="9">
    <location>
        <begin position="189"/>
        <end position="224"/>
    </location>
</feature>
<keyword evidence="4" id="KW-0677">Repeat</keyword>
<evidence type="ECO:0000256" key="4">
    <source>
        <dbReference type="ARBA" id="ARBA00022737"/>
    </source>
</evidence>
<dbReference type="GeneTree" id="ENSGT00950000183108"/>
<evidence type="ECO:0000259" key="9">
    <source>
        <dbReference type="PROSITE" id="PS50222"/>
    </source>
</evidence>
<evidence type="ECO:0000256" key="5">
    <source>
        <dbReference type="ARBA" id="ARBA00022837"/>
    </source>
</evidence>
<organism evidence="10 11">
    <name type="scientific">Paramormyrops kingsleyae</name>
    <dbReference type="NCBI Taxonomy" id="1676925"/>
    <lineage>
        <taxon>Eukaryota</taxon>
        <taxon>Metazoa</taxon>
        <taxon>Chordata</taxon>
        <taxon>Craniata</taxon>
        <taxon>Vertebrata</taxon>
        <taxon>Euteleostomi</taxon>
        <taxon>Actinopterygii</taxon>
        <taxon>Neopterygii</taxon>
        <taxon>Teleostei</taxon>
        <taxon>Osteoglossocephala</taxon>
        <taxon>Osteoglossomorpha</taxon>
        <taxon>Osteoglossiformes</taxon>
        <taxon>Mormyridae</taxon>
        <taxon>Paramormyrops</taxon>
    </lineage>
</organism>
<accession>A0A3B3R597</accession>
<dbReference type="STRING" id="1676925.ENSPKIP00000012846"/>
<reference evidence="10" key="1">
    <citation type="submission" date="2025-08" db="UniProtKB">
        <authorList>
            <consortium name="Ensembl"/>
        </authorList>
    </citation>
    <scope>IDENTIFICATION</scope>
</reference>
<dbReference type="PROSITE" id="PS00018">
    <property type="entry name" value="EF_HAND_1"/>
    <property type="match status" value="3"/>
</dbReference>
<name>A0A3B3R597_9TELE</name>
<dbReference type="PANTHER" id="PTHR19972:SF14">
    <property type="entry name" value="CALBINDIN"/>
    <property type="match status" value="1"/>
</dbReference>
<dbReference type="Ensembl" id="ENSPKIT00000037249.1">
    <property type="protein sequence ID" value="ENSPKIP00000012846.1"/>
    <property type="gene ID" value="ENSPKIG00000000480.1"/>
</dbReference>
<feature type="domain" description="EF-hand" evidence="9">
    <location>
        <begin position="97"/>
        <end position="132"/>
    </location>
</feature>
<evidence type="ECO:0000256" key="6">
    <source>
        <dbReference type="ARBA" id="ARBA00022897"/>
    </source>
</evidence>
<proteinExistence type="inferred from homology"/>
<dbReference type="InterPro" id="IPR051001">
    <property type="entry name" value="Calbindin_Ca-bind"/>
</dbReference>
<evidence type="ECO:0000256" key="2">
    <source>
        <dbReference type="ARBA" id="ARBA00018599"/>
    </source>
</evidence>
<dbReference type="InterPro" id="IPR018247">
    <property type="entry name" value="EF_Hand_1_Ca_BS"/>
</dbReference>
<dbReference type="Pfam" id="PF13499">
    <property type="entry name" value="EF-hand_7"/>
    <property type="match status" value="1"/>
</dbReference>
<evidence type="ECO:0000256" key="1">
    <source>
        <dbReference type="ARBA" id="ARBA00007217"/>
    </source>
</evidence>
<keyword evidence="11" id="KW-1185">Reference proteome</keyword>
<evidence type="ECO:0000256" key="3">
    <source>
        <dbReference type="ARBA" id="ARBA00022723"/>
    </source>
</evidence>
<dbReference type="Proteomes" id="UP000261540">
    <property type="component" value="Unplaced"/>
</dbReference>
<dbReference type="Pfam" id="PF13405">
    <property type="entry name" value="EF-hand_6"/>
    <property type="match status" value="2"/>
</dbReference>
<comment type="similarity">
    <text evidence="1">Belongs to the calbindin family.</text>
</comment>
<comment type="function">
    <text evidence="8">Buffers cytosolic calcium. May stimulate a membrane Ca(2+)-ATPase and a 3',5'-cyclic nucleotide phosphodiesterase.</text>
</comment>
<dbReference type="GO" id="GO:0043197">
    <property type="term" value="C:dendritic spine"/>
    <property type="evidence" value="ECO:0007669"/>
    <property type="project" value="TreeGrafter"/>
</dbReference>
<keyword evidence="7" id="KW-0007">Acetylation</keyword>
<feature type="domain" description="EF-hand" evidence="9">
    <location>
        <begin position="11"/>
        <end position="46"/>
    </location>
</feature>
<keyword evidence="5" id="KW-0106">Calcium</keyword>
<evidence type="ECO:0000256" key="8">
    <source>
        <dbReference type="ARBA" id="ARBA00025400"/>
    </source>
</evidence>
<dbReference type="GO" id="GO:0005829">
    <property type="term" value="C:cytosol"/>
    <property type="evidence" value="ECO:0007669"/>
    <property type="project" value="TreeGrafter"/>
</dbReference>
<evidence type="ECO:0000313" key="10">
    <source>
        <dbReference type="Ensembl" id="ENSPKIP00000012846.1"/>
    </source>
</evidence>
<dbReference type="SUPFAM" id="SSF47473">
    <property type="entry name" value="EF-hand"/>
    <property type="match status" value="2"/>
</dbReference>
<dbReference type="GO" id="GO:0005509">
    <property type="term" value="F:calcium ion binding"/>
    <property type="evidence" value="ECO:0007669"/>
    <property type="project" value="InterPro"/>
</dbReference>
<dbReference type="PANTHER" id="PTHR19972">
    <property type="entry name" value="CALBINDIN"/>
    <property type="match status" value="1"/>
</dbReference>
<sequence>MAKAYLQGVEISASQFLDIFHHYDNDGNGYIEGKELQNFIKELQQARKQAGLELTDQMKAFVEEYEKNTEGKIDIVELVQILPFEENFLLFFRQQLRSCTEFVQAWRRYDADHSGYIEAEELKNFLRDLMKKAKKPYDDKKLEEYTQTTVGVFWCWGTCHKGAILFGEESKLAHLSESPMGGGDYGVKMPRKEFHKIFELYDKDGNGYMDENELDALLRDFCEKNKKVLDTAKIPTYKTAIMALSDAGKLYETDLALVLCADEN</sequence>
<evidence type="ECO:0000256" key="7">
    <source>
        <dbReference type="ARBA" id="ARBA00022990"/>
    </source>
</evidence>
<dbReference type="Gene3D" id="1.10.238.10">
    <property type="entry name" value="EF-hand"/>
    <property type="match status" value="3"/>
</dbReference>
<dbReference type="InterPro" id="IPR002048">
    <property type="entry name" value="EF_hand_dom"/>
</dbReference>
<dbReference type="GO" id="GO:0005634">
    <property type="term" value="C:nucleus"/>
    <property type="evidence" value="ECO:0007669"/>
    <property type="project" value="TreeGrafter"/>
</dbReference>
<keyword evidence="3" id="KW-0479">Metal-binding</keyword>
<dbReference type="FunFam" id="1.10.238.10:FF:000116">
    <property type="entry name" value="calretinin isoform X2"/>
    <property type="match status" value="1"/>
</dbReference>
<evidence type="ECO:0000313" key="11">
    <source>
        <dbReference type="Proteomes" id="UP000261540"/>
    </source>
</evidence>
<dbReference type="PROSITE" id="PS50222">
    <property type="entry name" value="EF_HAND_2"/>
    <property type="match status" value="3"/>
</dbReference>
<dbReference type="GO" id="GO:0043195">
    <property type="term" value="C:terminal bouton"/>
    <property type="evidence" value="ECO:0007669"/>
    <property type="project" value="TreeGrafter"/>
</dbReference>
<dbReference type="InterPro" id="IPR011992">
    <property type="entry name" value="EF-hand-dom_pair"/>
</dbReference>
<dbReference type="GO" id="GO:0099509">
    <property type="term" value="P:regulation of presynaptic cytosolic calcium ion concentration"/>
    <property type="evidence" value="ECO:0007669"/>
    <property type="project" value="TreeGrafter"/>
</dbReference>
<keyword evidence="6" id="KW-0848">Vitamin D</keyword>
<protein>
    <recommendedName>
        <fullName evidence="2">Calbindin</fullName>
    </recommendedName>
</protein>
<reference evidence="10" key="2">
    <citation type="submission" date="2025-09" db="UniProtKB">
        <authorList>
            <consortium name="Ensembl"/>
        </authorList>
    </citation>
    <scope>IDENTIFICATION</scope>
</reference>
<dbReference type="GO" id="GO:0005499">
    <property type="term" value="F:vitamin D binding"/>
    <property type="evidence" value="ECO:0007669"/>
    <property type="project" value="UniProtKB-KW"/>
</dbReference>
<dbReference type="SMART" id="SM00054">
    <property type="entry name" value="EFh"/>
    <property type="match status" value="3"/>
</dbReference>